<comment type="caution">
    <text evidence="1">The sequence shown here is derived from an EMBL/GenBank/DDBJ whole genome shotgun (WGS) entry which is preliminary data.</text>
</comment>
<dbReference type="RefSeq" id="WP_271092261.1">
    <property type="nucleotide sequence ID" value="NZ_JAPJZH010000022.1"/>
</dbReference>
<evidence type="ECO:0000313" key="2">
    <source>
        <dbReference type="Proteomes" id="UP001148313"/>
    </source>
</evidence>
<organism evidence="1 2">
    <name type="scientific">Hoeflea poritis</name>
    <dbReference type="NCBI Taxonomy" id="2993659"/>
    <lineage>
        <taxon>Bacteria</taxon>
        <taxon>Pseudomonadati</taxon>
        <taxon>Pseudomonadota</taxon>
        <taxon>Alphaproteobacteria</taxon>
        <taxon>Hyphomicrobiales</taxon>
        <taxon>Rhizobiaceae</taxon>
        <taxon>Hoeflea</taxon>
    </lineage>
</organism>
<protein>
    <submittedName>
        <fullName evidence="1">Uncharacterized protein</fullName>
    </submittedName>
</protein>
<gene>
    <name evidence="1" type="ORF">OOZ53_23770</name>
</gene>
<dbReference type="Proteomes" id="UP001148313">
    <property type="component" value="Unassembled WGS sequence"/>
</dbReference>
<sequence length="211" mass="22039">MSSVNTAEENALTENNVTLSLKNLPSIEIYLGRLAGAYNTLAGTADNYQTAAALTIIGAAGTAAGALTYGGNMDLLKGAALTAASANTLAGHFQPGKSTTDFLDAARQATCMKQATTDARLAIGSNGKQLDENPVAIGILTSGILQVRTNLKIKLARGRPNYEKIVAELVAAAKKQAEAERAQFEKYGTREHDTPDVVLAKLKKDVTSCVA</sequence>
<proteinExistence type="predicted"/>
<accession>A0ABT4VUK8</accession>
<name>A0ABT4VUK8_9HYPH</name>
<dbReference type="EMBL" id="JAPJZH010000022">
    <property type="protein sequence ID" value="MDA4848397.1"/>
    <property type="molecule type" value="Genomic_DNA"/>
</dbReference>
<reference evidence="1" key="1">
    <citation type="submission" date="2022-11" db="EMBL/GenBank/DDBJ databases">
        <title>Hoeflea poritis sp. nov., isolated from scleractinian coral Porites lutea.</title>
        <authorList>
            <person name="Zhang G."/>
            <person name="Wei Q."/>
            <person name="Cai L."/>
        </authorList>
    </citation>
    <scope>NUCLEOTIDE SEQUENCE</scope>
    <source>
        <strain evidence="1">E7-10</strain>
    </source>
</reference>
<keyword evidence="2" id="KW-1185">Reference proteome</keyword>
<evidence type="ECO:0000313" key="1">
    <source>
        <dbReference type="EMBL" id="MDA4848397.1"/>
    </source>
</evidence>